<reference evidence="3 4" key="1">
    <citation type="submission" date="2019-04" db="EMBL/GenBank/DDBJ databases">
        <title>Lampropedia sp YIM MLB12 draf genome.</title>
        <authorList>
            <person name="Wang Y.-X."/>
        </authorList>
    </citation>
    <scope>NUCLEOTIDE SEQUENCE [LARGE SCALE GENOMIC DNA]</scope>
    <source>
        <strain evidence="3 4">YIM MLB12</strain>
    </source>
</reference>
<evidence type="ECO:0008006" key="5">
    <source>
        <dbReference type="Google" id="ProtNLM"/>
    </source>
</evidence>
<keyword evidence="2" id="KW-1133">Transmembrane helix</keyword>
<dbReference type="PROSITE" id="PS00409">
    <property type="entry name" value="PROKAR_NTER_METHYL"/>
    <property type="match status" value="1"/>
</dbReference>
<name>A0A4S5BNU6_9BURK</name>
<dbReference type="AlphaFoldDB" id="A0A4S5BNU6"/>
<dbReference type="InterPro" id="IPR012902">
    <property type="entry name" value="N_methyl_site"/>
</dbReference>
<feature type="transmembrane region" description="Helical" evidence="2">
    <location>
        <begin position="38"/>
        <end position="61"/>
    </location>
</feature>
<organism evidence="3 4">
    <name type="scientific">Lampropedia aestuarii</name>
    <dbReference type="NCBI Taxonomy" id="2562762"/>
    <lineage>
        <taxon>Bacteria</taxon>
        <taxon>Pseudomonadati</taxon>
        <taxon>Pseudomonadota</taxon>
        <taxon>Betaproteobacteria</taxon>
        <taxon>Burkholderiales</taxon>
        <taxon>Comamonadaceae</taxon>
        <taxon>Lampropedia</taxon>
    </lineage>
</organism>
<dbReference type="EMBL" id="SSWX01000008">
    <property type="protein sequence ID" value="THJ33949.1"/>
    <property type="molecule type" value="Genomic_DNA"/>
</dbReference>
<evidence type="ECO:0000313" key="4">
    <source>
        <dbReference type="Proteomes" id="UP000306236"/>
    </source>
</evidence>
<proteinExistence type="predicted"/>
<dbReference type="OrthoDB" id="8752043at2"/>
<evidence type="ECO:0000256" key="1">
    <source>
        <dbReference type="SAM" id="MobiDB-lite"/>
    </source>
</evidence>
<evidence type="ECO:0000313" key="3">
    <source>
        <dbReference type="EMBL" id="THJ33949.1"/>
    </source>
</evidence>
<keyword evidence="2" id="KW-0812">Transmembrane</keyword>
<dbReference type="Proteomes" id="UP000306236">
    <property type="component" value="Unassembled WGS sequence"/>
</dbReference>
<accession>A0A4S5BNU6</accession>
<keyword evidence="2" id="KW-0472">Membrane</keyword>
<gene>
    <name evidence="3" type="ORF">E8K88_07570</name>
</gene>
<dbReference type="Pfam" id="PF07963">
    <property type="entry name" value="N_methyl"/>
    <property type="match status" value="1"/>
</dbReference>
<sequence length="279" mass="29693">MPMFHRLPPLLTRGPNRPAPSWPAASLPHRLQQHGLSLLELLVAITLGVMVIAAALGTLLMSRAVTSTTGEVASLQQDAAYALTVMGRLIRQAGALEPVQESPFAGLPMMAFEDRAVPIVTGRQGGGNESDSLTVATQSGSRVGVNVDCFGNTVSAREFSAVFAVNDSQQLTCQTVVDGKALAAAQPLVANVSKLQVRYRIAQRDAAGRDSLSMASEPPPSSTLVGAPRVVAVELCLEMEGNERLQGVAGSWTNCAGESVELQQRLRRVYRNVFYLRTA</sequence>
<protein>
    <recommendedName>
        <fullName evidence="5">Prepilin-type N-terminal cleavage/methylation domain-containing protein</fullName>
    </recommendedName>
</protein>
<evidence type="ECO:0000256" key="2">
    <source>
        <dbReference type="SAM" id="Phobius"/>
    </source>
</evidence>
<feature type="region of interest" description="Disordered" evidence="1">
    <location>
        <begin position="1"/>
        <end position="21"/>
    </location>
</feature>
<comment type="caution">
    <text evidence="3">The sequence shown here is derived from an EMBL/GenBank/DDBJ whole genome shotgun (WGS) entry which is preliminary data.</text>
</comment>
<keyword evidence="4" id="KW-1185">Reference proteome</keyword>